<dbReference type="PATRIC" id="fig|585538.3.peg.1468"/>
<dbReference type="AlphaFoldDB" id="F4D3T0"/>
<dbReference type="HOGENOM" id="CLU_3217150_0_0_7"/>
<protein>
    <submittedName>
        <fullName evidence="1">Uncharacterized protein</fullName>
    </submittedName>
</protein>
<dbReference type="EMBL" id="CP002605">
    <property type="protein sequence ID" value="AEE71038.1"/>
    <property type="molecule type" value="Genomic_DNA"/>
</dbReference>
<sequence>MVLSEVVKQRVLNNVLVYLARTKATNFQRVILMGAKATPNNNATKLDQ</sequence>
<evidence type="ECO:0000313" key="1">
    <source>
        <dbReference type="EMBL" id="AEE71038.1"/>
    </source>
</evidence>
<proteinExistence type="predicted"/>
<reference evidence="1 2" key="1">
    <citation type="submission" date="2011-03" db="EMBL/GenBank/DDBJ databases">
        <authorList>
            <person name="Muzny D."/>
            <person name="Qin X."/>
            <person name="Deng J."/>
            <person name="Jiang H."/>
            <person name="Liu Y."/>
            <person name="Qu J."/>
            <person name="Song X.-Z."/>
            <person name="Zhang L."/>
            <person name="Thornton R."/>
            <person name="Coyle M."/>
            <person name="Francisco L."/>
            <person name="Jackson L."/>
            <person name="Javaid M."/>
            <person name="Korchina V."/>
            <person name="Kovar C."/>
            <person name="Mata R."/>
            <person name="Mathew T."/>
            <person name="Ngo R."/>
            <person name="Nguyen L."/>
            <person name="Nguyen N."/>
            <person name="Okwuonu G."/>
            <person name="Ongeri F."/>
            <person name="Pham C."/>
            <person name="Simmons D."/>
            <person name="Wilczek-Boney K."/>
            <person name="Hale W."/>
            <person name="Jakkamsetti A."/>
            <person name="Pham P."/>
            <person name="Ruth R."/>
            <person name="San Lucas F."/>
            <person name="Warren J."/>
            <person name="Zhang J."/>
            <person name="Zhao Z."/>
            <person name="Zhou C."/>
            <person name="Zhu D."/>
            <person name="Lee S."/>
            <person name="Bess C."/>
            <person name="Blankenburg K."/>
            <person name="Forbes L."/>
            <person name="Fu Q."/>
            <person name="Gubbala S."/>
            <person name="Hirani K."/>
            <person name="Jayaseelan J.C."/>
            <person name="Lara F."/>
            <person name="Munidasa M."/>
            <person name="Palculict T."/>
            <person name="Patil S."/>
            <person name="Pu L.-L."/>
            <person name="Saada N."/>
            <person name="Tang L."/>
            <person name="Weissenberger G."/>
            <person name="Zhu Y."/>
            <person name="Hemphill L."/>
            <person name="Shang Y."/>
            <person name="Youmans B."/>
            <person name="Ayvaz T."/>
            <person name="Ross M."/>
            <person name="Santibanez J."/>
            <person name="Aqrawi P."/>
            <person name="Gross S."/>
            <person name="Joshi V."/>
            <person name="Fowler G."/>
            <person name="Nazareth L."/>
            <person name="Reid J."/>
            <person name="Worley K."/>
            <person name="Petrosino J."/>
            <person name="Highlander S."/>
            <person name="Gibbs R."/>
            <person name="Gibbs R."/>
        </authorList>
    </citation>
    <scope>NUCLEOTIDE SEQUENCE [LARGE SCALE GENOMIC DNA]</scope>
    <source>
        <strain evidence="1 2">83</strain>
    </source>
</reference>
<dbReference type="Proteomes" id="UP000008459">
    <property type="component" value="Chromosome"/>
</dbReference>
<organism evidence="1 2">
    <name type="scientific">Helicobacter pylori 83</name>
    <dbReference type="NCBI Taxonomy" id="585538"/>
    <lineage>
        <taxon>Bacteria</taxon>
        <taxon>Pseudomonadati</taxon>
        <taxon>Campylobacterota</taxon>
        <taxon>Epsilonproteobacteria</taxon>
        <taxon>Campylobacterales</taxon>
        <taxon>Helicobacteraceae</taxon>
        <taxon>Helicobacter</taxon>
    </lineage>
</organism>
<gene>
    <name evidence="1" type="ORF">HMPREF0462_1434</name>
</gene>
<name>F4D3T0_HELPX</name>
<accession>F4D3T0</accession>
<dbReference type="KEGG" id="hpx:HMPREF0462_1434"/>
<evidence type="ECO:0000313" key="2">
    <source>
        <dbReference type="Proteomes" id="UP000008459"/>
    </source>
</evidence>